<protein>
    <submittedName>
        <fullName evidence="2">Uncharacterized protein</fullName>
    </submittedName>
</protein>
<keyword evidence="3" id="KW-1185">Reference proteome</keyword>
<organism evidence="2 3">
    <name type="scientific">Caproicibacterium argilliputei</name>
    <dbReference type="NCBI Taxonomy" id="3030016"/>
    <lineage>
        <taxon>Bacteria</taxon>
        <taxon>Bacillati</taxon>
        <taxon>Bacillota</taxon>
        <taxon>Clostridia</taxon>
        <taxon>Eubacteriales</taxon>
        <taxon>Oscillospiraceae</taxon>
        <taxon>Caproicibacterium</taxon>
    </lineage>
</organism>
<evidence type="ECO:0000256" key="1">
    <source>
        <dbReference type="SAM" id="MobiDB-lite"/>
    </source>
</evidence>
<name>A0AA97H0E5_9FIRM</name>
<gene>
    <name evidence="2" type="ORF">PXC00_09030</name>
</gene>
<evidence type="ECO:0000313" key="2">
    <source>
        <dbReference type="EMBL" id="WOC31363.1"/>
    </source>
</evidence>
<feature type="compositionally biased region" description="Basic and acidic residues" evidence="1">
    <location>
        <begin position="87"/>
        <end position="97"/>
    </location>
</feature>
<feature type="compositionally biased region" description="Basic and acidic residues" evidence="1">
    <location>
        <begin position="65"/>
        <end position="74"/>
    </location>
</feature>
<evidence type="ECO:0000313" key="3">
    <source>
        <dbReference type="Proteomes" id="UP001300604"/>
    </source>
</evidence>
<dbReference type="KEGG" id="carl:PXC00_09030"/>
<dbReference type="RefSeq" id="WP_275846492.1">
    <property type="nucleotide sequence ID" value="NZ_CP135996.1"/>
</dbReference>
<proteinExistence type="predicted"/>
<dbReference type="EMBL" id="CP135996">
    <property type="protein sequence ID" value="WOC31363.1"/>
    <property type="molecule type" value="Genomic_DNA"/>
</dbReference>
<feature type="region of interest" description="Disordered" evidence="1">
    <location>
        <begin position="58"/>
        <end position="106"/>
    </location>
</feature>
<reference evidence="2" key="2">
    <citation type="submission" date="2024-06" db="EMBL/GenBank/DDBJ databases">
        <title>Caproicibacterium argilliputei sp. nov, a novel caproic acid producing anaerobic bacterium isolated from pit mud.</title>
        <authorList>
            <person name="Xia S."/>
        </authorList>
    </citation>
    <scope>NUCLEOTIDE SEQUENCE</scope>
    <source>
        <strain evidence="2">ZCY20-5</strain>
    </source>
</reference>
<dbReference type="Proteomes" id="UP001300604">
    <property type="component" value="Chromosome"/>
</dbReference>
<reference evidence="2" key="1">
    <citation type="submission" date="2023-09" db="EMBL/GenBank/DDBJ databases">
        <authorList>
            <person name="Zeng C."/>
        </authorList>
    </citation>
    <scope>NUCLEOTIDE SEQUENCE</scope>
    <source>
        <strain evidence="2">ZCY20-5</strain>
    </source>
</reference>
<accession>A0AA97H0E5</accession>
<dbReference type="AlphaFoldDB" id="A0AA97H0E5"/>
<sequence length="106" mass="11934">MVYKPDELFRDCRFPKGEHISGFEQNNDRYCHIPDCSMEDALSGTNSTDVAYEGGVCTTGQTHANADERADRAAKKAKRSAAPFPTPEEKNQDDPLRRPTPPRFYP</sequence>